<evidence type="ECO:0000313" key="3">
    <source>
        <dbReference type="EMBL" id="TVM31545.1"/>
    </source>
</evidence>
<dbReference type="Proteomes" id="UP000434052">
    <property type="component" value="Unassembled WGS sequence"/>
</dbReference>
<feature type="transmembrane region" description="Helical" evidence="1">
    <location>
        <begin position="89"/>
        <end position="110"/>
    </location>
</feature>
<keyword evidence="1" id="KW-0812">Transmembrane</keyword>
<dbReference type="EMBL" id="QMIF01000015">
    <property type="protein sequence ID" value="TVM31545.1"/>
    <property type="molecule type" value="Genomic_DNA"/>
</dbReference>
<dbReference type="InterPro" id="IPR000326">
    <property type="entry name" value="PAP2/HPO"/>
</dbReference>
<feature type="transmembrane region" description="Helical" evidence="1">
    <location>
        <begin position="59"/>
        <end position="77"/>
    </location>
</feature>
<dbReference type="PANTHER" id="PTHR14969">
    <property type="entry name" value="SPHINGOSINE-1-PHOSPHATE PHOSPHOHYDROLASE"/>
    <property type="match status" value="1"/>
</dbReference>
<dbReference type="Pfam" id="PF01569">
    <property type="entry name" value="PAP2"/>
    <property type="match status" value="1"/>
</dbReference>
<feature type="transmembrane region" description="Helical" evidence="1">
    <location>
        <begin position="186"/>
        <end position="204"/>
    </location>
</feature>
<dbReference type="Gene3D" id="1.20.144.10">
    <property type="entry name" value="Phosphatidic acid phosphatase type 2/haloperoxidase"/>
    <property type="match status" value="1"/>
</dbReference>
<accession>A0A6P1ZDA4</accession>
<dbReference type="SUPFAM" id="SSF48317">
    <property type="entry name" value="Acid phosphatase/Vanadium-dependent haloperoxidase"/>
    <property type="match status" value="1"/>
</dbReference>
<dbReference type="OrthoDB" id="9801622at2"/>
<reference evidence="3 4" key="1">
    <citation type="submission" date="2018-06" db="EMBL/GenBank/DDBJ databases">
        <title>Complete genome of Desulfovibrio marinus P48SEP.</title>
        <authorList>
            <person name="Crispim J.S."/>
            <person name="Vidigal P.M.P."/>
            <person name="Silva L.C.F."/>
            <person name="Araujo L.C."/>
            <person name="Laguardia C.N."/>
            <person name="Dias R.S."/>
            <person name="Sousa M.P."/>
            <person name="Paula S.O."/>
            <person name="Silva C."/>
        </authorList>
    </citation>
    <scope>NUCLEOTIDE SEQUENCE [LARGE SCALE GENOMIC DNA]</scope>
    <source>
        <strain evidence="3 4">P48SEP</strain>
    </source>
</reference>
<protein>
    <recommendedName>
        <fullName evidence="2">Phosphatidic acid phosphatase type 2/haloperoxidase domain-containing protein</fullName>
    </recommendedName>
</protein>
<feature type="transmembrane region" description="Helical" evidence="1">
    <location>
        <begin position="12"/>
        <end position="30"/>
    </location>
</feature>
<keyword evidence="1" id="KW-0472">Membrane</keyword>
<feature type="domain" description="Phosphatidic acid phosphatase type 2/haloperoxidase" evidence="2">
    <location>
        <begin position="91"/>
        <end position="201"/>
    </location>
</feature>
<dbReference type="AlphaFoldDB" id="A0A6P1ZDA4"/>
<dbReference type="InterPro" id="IPR036938">
    <property type="entry name" value="PAP2/HPO_sf"/>
</dbReference>
<feature type="transmembrane region" description="Helical" evidence="1">
    <location>
        <begin position="146"/>
        <end position="174"/>
    </location>
</feature>
<comment type="caution">
    <text evidence="3">The sequence shown here is derived from an EMBL/GenBank/DDBJ whole genome shotgun (WGS) entry which is preliminary data.</text>
</comment>
<dbReference type="RefSeq" id="WP_144306777.1">
    <property type="nucleotide sequence ID" value="NZ_QMIF01000015.1"/>
</dbReference>
<keyword evidence="1" id="KW-1133">Transmembrane helix</keyword>
<dbReference type="SMART" id="SM00014">
    <property type="entry name" value="acidPPc"/>
    <property type="match status" value="1"/>
</dbReference>
<sequence length="221" mass="24616">MTSERSRLALRTALVVLTTAALVLVMYTFLDRPAAWFAHGLQHTPVHAWARGISYLADHTVFFAFAAIGFCVCCANLAGRSPRPWARHLLFLCLTALFAIAMVESVKFVFGRCRPELLFKDHQFGFTWFTQAFVRNSFPSGHTTRIFALATGIALLWRGAAVPAYLLAVLVGVSRVFALMHYPSDVLAGAVLGVLVACWTHLLWRALFDELQQRPIHFPPA</sequence>
<name>A0A6P1ZDA4_9BACT</name>
<evidence type="ECO:0000313" key="4">
    <source>
        <dbReference type="Proteomes" id="UP000434052"/>
    </source>
</evidence>
<dbReference type="PANTHER" id="PTHR14969:SF13">
    <property type="entry name" value="AT30094P"/>
    <property type="match status" value="1"/>
</dbReference>
<proteinExistence type="predicted"/>
<organism evidence="3 4">
    <name type="scientific">Oceanidesulfovibrio marinus</name>
    <dbReference type="NCBI Taxonomy" id="370038"/>
    <lineage>
        <taxon>Bacteria</taxon>
        <taxon>Pseudomonadati</taxon>
        <taxon>Thermodesulfobacteriota</taxon>
        <taxon>Desulfovibrionia</taxon>
        <taxon>Desulfovibrionales</taxon>
        <taxon>Desulfovibrionaceae</taxon>
        <taxon>Oceanidesulfovibrio</taxon>
    </lineage>
</organism>
<evidence type="ECO:0000259" key="2">
    <source>
        <dbReference type="SMART" id="SM00014"/>
    </source>
</evidence>
<gene>
    <name evidence="3" type="ORF">DQK91_17915</name>
</gene>
<evidence type="ECO:0000256" key="1">
    <source>
        <dbReference type="SAM" id="Phobius"/>
    </source>
</evidence>